<name>A0AA48KRM0_9ALTE</name>
<dbReference type="KEGG" id="pmaw:MACH26_17780"/>
<sequence length="188" mass="21272">MPYWLCLLLLLSFSFNVTAEDDFRVLNGLKMFKSILQADQDIRDKNNPDNALDIVFLYSRDVKQAEKLARSFLRMGRGDKKGRIRDMPVLVHLMTDLSQISEQNISPAGVFVLDRLNTQQIKEVASYGQNSNIVTYSPFPGDVEKGIFSGLTIDTSPKPFINAAAMDKSGIRIKSFFLRVATLYEPTR</sequence>
<keyword evidence="1" id="KW-0732">Signal</keyword>
<keyword evidence="3" id="KW-1185">Reference proteome</keyword>
<feature type="chain" id="PRO_5041313461" evidence="1">
    <location>
        <begin position="20"/>
        <end position="188"/>
    </location>
</feature>
<dbReference type="Proteomes" id="UP001333710">
    <property type="component" value="Chromosome"/>
</dbReference>
<dbReference type="AlphaFoldDB" id="A0AA48KRM0"/>
<dbReference type="EMBL" id="AP027272">
    <property type="protein sequence ID" value="BDX06257.1"/>
    <property type="molecule type" value="Genomic_DNA"/>
</dbReference>
<proteinExistence type="predicted"/>
<protein>
    <submittedName>
        <fullName evidence="2">Uncharacterized protein</fullName>
    </submittedName>
</protein>
<reference evidence="2" key="1">
    <citation type="submission" date="2023-01" db="EMBL/GenBank/DDBJ databases">
        <title>Complete genome sequence of Planctobacterium marinum strain Dej080120_11.</title>
        <authorList>
            <person name="Ueki S."/>
            <person name="Maruyama F."/>
        </authorList>
    </citation>
    <scope>NUCLEOTIDE SEQUENCE</scope>
    <source>
        <strain evidence="2">Dej080120_11</strain>
    </source>
</reference>
<evidence type="ECO:0000256" key="1">
    <source>
        <dbReference type="SAM" id="SignalP"/>
    </source>
</evidence>
<gene>
    <name evidence="2" type="ORF">MACH26_17780</name>
</gene>
<accession>A0AA48KRM0</accession>
<organism evidence="2 3">
    <name type="scientific">Planctobacterium marinum</name>
    <dbReference type="NCBI Taxonomy" id="1631968"/>
    <lineage>
        <taxon>Bacteria</taxon>
        <taxon>Pseudomonadati</taxon>
        <taxon>Pseudomonadota</taxon>
        <taxon>Gammaproteobacteria</taxon>
        <taxon>Alteromonadales</taxon>
        <taxon>Alteromonadaceae</taxon>
        <taxon>Planctobacterium</taxon>
    </lineage>
</organism>
<evidence type="ECO:0000313" key="2">
    <source>
        <dbReference type="EMBL" id="BDX06257.1"/>
    </source>
</evidence>
<feature type="signal peptide" evidence="1">
    <location>
        <begin position="1"/>
        <end position="19"/>
    </location>
</feature>
<evidence type="ECO:0000313" key="3">
    <source>
        <dbReference type="Proteomes" id="UP001333710"/>
    </source>
</evidence>